<dbReference type="OrthoDB" id="9881310at2"/>
<feature type="compositionally biased region" description="Low complexity" evidence="1">
    <location>
        <begin position="457"/>
        <end position="468"/>
    </location>
</feature>
<feature type="compositionally biased region" description="Low complexity" evidence="1">
    <location>
        <begin position="198"/>
        <end position="226"/>
    </location>
</feature>
<accession>A0A506XXX7</accession>
<reference evidence="3 4" key="1">
    <citation type="submission" date="2019-06" db="EMBL/GenBank/DDBJ databases">
        <authorList>
            <person name="Li F."/>
        </authorList>
    </citation>
    <scope>NUCLEOTIDE SEQUENCE [LARGE SCALE GENOMIC DNA]</scope>
    <source>
        <strain evidence="3 4">10F1D-1</strain>
    </source>
</reference>
<name>A0A506XXX7_9MICO</name>
<feature type="compositionally biased region" description="Low complexity" evidence="1">
    <location>
        <begin position="247"/>
        <end position="261"/>
    </location>
</feature>
<feature type="compositionally biased region" description="Low complexity" evidence="1">
    <location>
        <begin position="53"/>
        <end position="87"/>
    </location>
</feature>
<evidence type="ECO:0000313" key="3">
    <source>
        <dbReference type="EMBL" id="TPW74280.1"/>
    </source>
</evidence>
<feature type="region of interest" description="Disordered" evidence="1">
    <location>
        <begin position="1"/>
        <end position="264"/>
    </location>
</feature>
<feature type="compositionally biased region" description="Low complexity" evidence="1">
    <location>
        <begin position="125"/>
        <end position="136"/>
    </location>
</feature>
<proteinExistence type="predicted"/>
<keyword evidence="2" id="KW-1133">Transmembrane helix</keyword>
<feature type="compositionally biased region" description="Low complexity" evidence="1">
    <location>
        <begin position="22"/>
        <end position="38"/>
    </location>
</feature>
<comment type="caution">
    <text evidence="3">The sequence shown here is derived from an EMBL/GenBank/DDBJ whole genome shotgun (WGS) entry which is preliminary data.</text>
</comment>
<feature type="compositionally biased region" description="Low complexity" evidence="1">
    <location>
        <begin position="1"/>
        <end position="12"/>
    </location>
</feature>
<keyword evidence="2" id="KW-0472">Membrane</keyword>
<evidence type="ECO:0000256" key="1">
    <source>
        <dbReference type="SAM" id="MobiDB-lite"/>
    </source>
</evidence>
<sequence>MTADRAARPATAETREEQSTRAAPGTAPTAPADLAAGDRASAPADTPLDDQPSRPAADAATAAPVSPPGGVAPADRAVAPADAPLDDQPSRPVADARIALETALRPDEAASTPRETVDPTPAPASPEASPAAASAAPVPPPLHEPEPSDSGIRSWFLPGGAASPSPSPASTPQPTAQTPSDTVPPALDEPALDKPDPDASAAPPVPAASTPSAASAPARPATAADPFGDADSSSPGIAFAARRPDGAVDASSAEPAAAGEPTDAVEVLFGELDIDPITGSVVIPGAALDGDVDDVPAAPESSPRGRVGALLRRLTGRDAAVDADEQPVGGQPGDADPLTAVPSDAAVGDDDAAPATRAFDLDDIADFDPAPELGRASESEQEPAATKLIDTVAIPDVEPEPDPEPVPAPAEDVPAATSLHTSIVEPDVADRPSSSPIEGGSMHADHRTGSHDPQPSPATAPAMATPEANRTRPVDRAGLPSVAADGAPRFGLAPTTEPDPGHSTILERIAFGASFVLAPIGLAANIVLGVLSMRRRGWTHRLTSAGVAVGVVMSIVGGGAIALGDGVAQDAIDHRATRADSGAMCHLIDTEPVGAEQTDFGWPAAQASIPESVAAAQAFVDRWDAVAAVAPSGIRAEVTQIAGIGRELLAQIQETQTADDAVAQQRLSALRDQSGVPAWIADYCS</sequence>
<dbReference type="EMBL" id="VHQG01000005">
    <property type="protein sequence ID" value="TPW74280.1"/>
    <property type="molecule type" value="Genomic_DNA"/>
</dbReference>
<feature type="region of interest" description="Disordered" evidence="1">
    <location>
        <begin position="317"/>
        <end position="499"/>
    </location>
</feature>
<dbReference type="AlphaFoldDB" id="A0A506XXX7"/>
<feature type="transmembrane region" description="Helical" evidence="2">
    <location>
        <begin position="542"/>
        <end position="563"/>
    </location>
</feature>
<evidence type="ECO:0000313" key="4">
    <source>
        <dbReference type="Proteomes" id="UP000316252"/>
    </source>
</evidence>
<organism evidence="3 4">
    <name type="scientific">Schumannella soli</name>
    <dbReference type="NCBI Taxonomy" id="2590779"/>
    <lineage>
        <taxon>Bacteria</taxon>
        <taxon>Bacillati</taxon>
        <taxon>Actinomycetota</taxon>
        <taxon>Actinomycetes</taxon>
        <taxon>Micrococcales</taxon>
        <taxon>Microbacteriaceae</taxon>
        <taxon>Schumannella</taxon>
    </lineage>
</organism>
<dbReference type="RefSeq" id="WP_141164858.1">
    <property type="nucleotide sequence ID" value="NZ_VHQG01000005.1"/>
</dbReference>
<gene>
    <name evidence="3" type="ORF">FJ657_16855</name>
</gene>
<protein>
    <submittedName>
        <fullName evidence="3">Uncharacterized protein</fullName>
    </submittedName>
</protein>
<evidence type="ECO:0000256" key="2">
    <source>
        <dbReference type="SAM" id="Phobius"/>
    </source>
</evidence>
<feature type="transmembrane region" description="Helical" evidence="2">
    <location>
        <begin position="509"/>
        <end position="530"/>
    </location>
</feature>
<keyword evidence="4" id="KW-1185">Reference proteome</keyword>
<dbReference type="Proteomes" id="UP000316252">
    <property type="component" value="Unassembled WGS sequence"/>
</dbReference>
<keyword evidence="2" id="KW-0812">Transmembrane</keyword>